<evidence type="ECO:0000313" key="9">
    <source>
        <dbReference type="Proteomes" id="UP000001261"/>
    </source>
</evidence>
<organism evidence="8 9">
    <name type="scientific">Coccidioides immitis (strain RS)</name>
    <name type="common">Valley fever fungus</name>
    <dbReference type="NCBI Taxonomy" id="246410"/>
    <lineage>
        <taxon>Eukaryota</taxon>
        <taxon>Fungi</taxon>
        <taxon>Dikarya</taxon>
        <taxon>Ascomycota</taxon>
        <taxon>Pezizomycotina</taxon>
        <taxon>Eurotiomycetes</taxon>
        <taxon>Eurotiomycetidae</taxon>
        <taxon>Onygenales</taxon>
        <taxon>Onygenaceae</taxon>
        <taxon>Coccidioides</taxon>
    </lineage>
</organism>
<dbReference type="AlphaFoldDB" id="A0A0E1RX51"/>
<feature type="transmembrane region" description="Helical" evidence="6">
    <location>
        <begin position="12"/>
        <end position="33"/>
    </location>
</feature>
<keyword evidence="2 6" id="KW-0812">Transmembrane</keyword>
<sequence length="173" mass="18610">MERGSLIRGCLLLMRLLQWASAVIIVGIVSYLINEGPKGAHLIYEEVIAVLSVAFFVPGLVSPFAPAVGWLAFPIDLIFSYLWLTSFIFASQDYSAGAVCSANAPPGQGCAIKHASQSFIFIAFFCTMCSAAMESWNLWTHYNSSRSNTGGHSKELHRESADTAVTGNGGQAV</sequence>
<name>A0A0E1RX51_COCIM</name>
<feature type="transmembrane region" description="Helical" evidence="6">
    <location>
        <begin position="68"/>
        <end position="89"/>
    </location>
</feature>
<evidence type="ECO:0000256" key="1">
    <source>
        <dbReference type="ARBA" id="ARBA00004141"/>
    </source>
</evidence>
<gene>
    <name evidence="8" type="ORF">CIMG_08877</name>
</gene>
<feature type="domain" description="MARVEL" evidence="7">
    <location>
        <begin position="11"/>
        <end position="132"/>
    </location>
</feature>
<keyword evidence="9" id="KW-1185">Reference proteome</keyword>
<protein>
    <recommendedName>
        <fullName evidence="7">MARVEL domain-containing protein</fullName>
    </recommendedName>
</protein>
<proteinExistence type="predicted"/>
<dbReference type="OrthoDB" id="20872at2759"/>
<feature type="compositionally biased region" description="Basic and acidic residues" evidence="5">
    <location>
        <begin position="152"/>
        <end position="161"/>
    </location>
</feature>
<dbReference type="RefSeq" id="XP_001241714.1">
    <property type="nucleotide sequence ID" value="XM_001241713.2"/>
</dbReference>
<reference evidence="9" key="1">
    <citation type="journal article" date="2009" name="Genome Res.">
        <title>Comparative genomic analyses of the human fungal pathogens Coccidioides and their relatives.</title>
        <authorList>
            <person name="Sharpton T.J."/>
            <person name="Stajich J.E."/>
            <person name="Rounsley S.D."/>
            <person name="Gardner M.J."/>
            <person name="Wortman J.R."/>
            <person name="Jordar V.S."/>
            <person name="Maiti R."/>
            <person name="Kodira C.D."/>
            <person name="Neafsey D.E."/>
            <person name="Zeng Q."/>
            <person name="Hung C.-Y."/>
            <person name="McMahan C."/>
            <person name="Muszewska A."/>
            <person name="Grynberg M."/>
            <person name="Mandel M.A."/>
            <person name="Kellner E.M."/>
            <person name="Barker B.M."/>
            <person name="Galgiani J.N."/>
            <person name="Orbach M.J."/>
            <person name="Kirkland T.N."/>
            <person name="Cole G.T."/>
            <person name="Henn M.R."/>
            <person name="Birren B.W."/>
            <person name="Taylor J.W."/>
        </authorList>
    </citation>
    <scope>NUCLEOTIDE SEQUENCE [LARGE SCALE GENOMIC DNA]</scope>
    <source>
        <strain evidence="9">RS</strain>
    </source>
</reference>
<feature type="transmembrane region" description="Helical" evidence="6">
    <location>
        <begin position="39"/>
        <end position="61"/>
    </location>
</feature>
<dbReference type="PANTHER" id="PTHR39608:SF2">
    <property type="entry name" value="MARVEL DOMAIN-CONTAINING PROTEIN"/>
    <property type="match status" value="1"/>
</dbReference>
<dbReference type="VEuPathDB" id="FungiDB:CIMG_08877"/>
<accession>A0A0E1RX51</accession>
<dbReference type="InParanoid" id="A0A0E1RX51"/>
<feature type="transmembrane region" description="Helical" evidence="6">
    <location>
        <begin position="119"/>
        <end position="139"/>
    </location>
</feature>
<comment type="subcellular location">
    <subcellularLocation>
        <location evidence="1">Membrane</location>
        <topology evidence="1">Multi-pass membrane protein</topology>
    </subcellularLocation>
</comment>
<feature type="region of interest" description="Disordered" evidence="5">
    <location>
        <begin position="148"/>
        <end position="173"/>
    </location>
</feature>
<dbReference type="OMA" id="QFACAGI"/>
<reference evidence="9" key="2">
    <citation type="journal article" date="2010" name="Genome Res.">
        <title>Population genomic sequencing of Coccidioides fungi reveals recent hybridization and transposon control.</title>
        <authorList>
            <person name="Neafsey D.E."/>
            <person name="Barker B.M."/>
            <person name="Sharpton T.J."/>
            <person name="Stajich J.E."/>
            <person name="Park D.J."/>
            <person name="Whiston E."/>
            <person name="Hung C.-Y."/>
            <person name="McMahan C."/>
            <person name="White J."/>
            <person name="Sykes S."/>
            <person name="Heiman D."/>
            <person name="Young S."/>
            <person name="Zeng Q."/>
            <person name="Abouelleil A."/>
            <person name="Aftuck L."/>
            <person name="Bessette D."/>
            <person name="Brown A."/>
            <person name="FitzGerald M."/>
            <person name="Lui A."/>
            <person name="Macdonald J.P."/>
            <person name="Priest M."/>
            <person name="Orbach M.J."/>
            <person name="Galgiani J.N."/>
            <person name="Kirkland T.N."/>
            <person name="Cole G.T."/>
            <person name="Birren B.W."/>
            <person name="Henn M.R."/>
            <person name="Taylor J.W."/>
            <person name="Rounsley S.D."/>
        </authorList>
    </citation>
    <scope>GENOME REANNOTATION</scope>
    <source>
        <strain evidence="9">RS</strain>
    </source>
</reference>
<dbReference type="GeneID" id="4559600"/>
<dbReference type="PANTHER" id="PTHR39608">
    <property type="entry name" value="INTEGRAL MEMBRANE PROTEIN (AFU_ORTHOLOGUE AFUA_5G08640)"/>
    <property type="match status" value="1"/>
</dbReference>
<dbReference type="GO" id="GO:0016020">
    <property type="term" value="C:membrane"/>
    <property type="evidence" value="ECO:0007669"/>
    <property type="project" value="UniProtKB-SubCell"/>
</dbReference>
<evidence type="ECO:0000256" key="3">
    <source>
        <dbReference type="ARBA" id="ARBA00022989"/>
    </source>
</evidence>
<evidence type="ECO:0000256" key="6">
    <source>
        <dbReference type="SAM" id="Phobius"/>
    </source>
</evidence>
<dbReference type="Pfam" id="PF01284">
    <property type="entry name" value="MARVEL"/>
    <property type="match status" value="1"/>
</dbReference>
<dbReference type="STRING" id="246410.A0A0E1RX51"/>
<dbReference type="EMBL" id="GG704913">
    <property type="protein sequence ID" value="EAS30131.1"/>
    <property type="molecule type" value="Genomic_DNA"/>
</dbReference>
<evidence type="ECO:0000259" key="7">
    <source>
        <dbReference type="Pfam" id="PF01284"/>
    </source>
</evidence>
<dbReference type="Proteomes" id="UP000001261">
    <property type="component" value="Unassembled WGS sequence"/>
</dbReference>
<evidence type="ECO:0000256" key="2">
    <source>
        <dbReference type="ARBA" id="ARBA00022692"/>
    </source>
</evidence>
<evidence type="ECO:0000256" key="4">
    <source>
        <dbReference type="ARBA" id="ARBA00023136"/>
    </source>
</evidence>
<dbReference type="KEGG" id="cim:CIMG_08877"/>
<keyword evidence="4 6" id="KW-0472">Membrane</keyword>
<evidence type="ECO:0000256" key="5">
    <source>
        <dbReference type="SAM" id="MobiDB-lite"/>
    </source>
</evidence>
<dbReference type="InterPro" id="IPR008253">
    <property type="entry name" value="Marvel"/>
</dbReference>
<keyword evidence="3 6" id="KW-1133">Transmembrane helix</keyword>
<evidence type="ECO:0000313" key="8">
    <source>
        <dbReference type="EMBL" id="EAS30131.1"/>
    </source>
</evidence>